<keyword evidence="1" id="KW-1133">Transmembrane helix</keyword>
<dbReference type="EMBL" id="MHKU01000040">
    <property type="protein sequence ID" value="OGY96229.1"/>
    <property type="molecule type" value="Genomic_DNA"/>
</dbReference>
<organism evidence="2 3">
    <name type="scientific">Candidatus Liptonbacteria bacterium GWB1_49_6</name>
    <dbReference type="NCBI Taxonomy" id="1798644"/>
    <lineage>
        <taxon>Bacteria</taxon>
        <taxon>Candidatus Liptoniibacteriota</taxon>
    </lineage>
</organism>
<accession>A0A1G2C651</accession>
<feature type="transmembrane region" description="Helical" evidence="1">
    <location>
        <begin position="278"/>
        <end position="304"/>
    </location>
</feature>
<proteinExistence type="predicted"/>
<evidence type="ECO:0000313" key="2">
    <source>
        <dbReference type="EMBL" id="OGY96229.1"/>
    </source>
</evidence>
<comment type="caution">
    <text evidence="2">The sequence shown here is derived from an EMBL/GenBank/DDBJ whole genome shotgun (WGS) entry which is preliminary data.</text>
</comment>
<evidence type="ECO:0000313" key="3">
    <source>
        <dbReference type="Proteomes" id="UP000176648"/>
    </source>
</evidence>
<name>A0A1G2C651_9BACT</name>
<keyword evidence="1" id="KW-0812">Transmembrane</keyword>
<keyword evidence="1" id="KW-0472">Membrane</keyword>
<dbReference type="Proteomes" id="UP000176648">
    <property type="component" value="Unassembled WGS sequence"/>
</dbReference>
<evidence type="ECO:0000256" key="1">
    <source>
        <dbReference type="SAM" id="Phobius"/>
    </source>
</evidence>
<dbReference type="AlphaFoldDB" id="A0A1G2C651"/>
<gene>
    <name evidence="2" type="ORF">A2122_01810</name>
</gene>
<sequence>MIADVSLKIGEYKAEINTSDSATLAKNQDWQKIDVEDEVAYFKYIQGVSALQEADLINDVNYLTIKDSDGVTDYNLILDTLVTNGNVVLAVIEETHDKSFRQVLLEEFATSDVNKRIDIKFSSSVASNNLHIYVFSYSDSLIDAKYDINHFSLRKDNKPILIIEKTNQVDKKNTIPNIKFKRINPTKFKVYIDNVSQPFDLVFNQSYHSGWKVFLDTKTEPPLAQENRFFDKNIIEYFRKNAIAEENHKVANGFANSWHIDPKGLNTFTLTIEFIPQWLFYLGLFITFVSLIALTILFVFSILWSKRKSRKI</sequence>
<reference evidence="2 3" key="1">
    <citation type="journal article" date="2016" name="Nat. Commun.">
        <title>Thousands of microbial genomes shed light on interconnected biogeochemical processes in an aquifer system.</title>
        <authorList>
            <person name="Anantharaman K."/>
            <person name="Brown C.T."/>
            <person name="Hug L.A."/>
            <person name="Sharon I."/>
            <person name="Castelle C.J."/>
            <person name="Probst A.J."/>
            <person name="Thomas B.C."/>
            <person name="Singh A."/>
            <person name="Wilkins M.J."/>
            <person name="Karaoz U."/>
            <person name="Brodie E.L."/>
            <person name="Williams K.H."/>
            <person name="Hubbard S.S."/>
            <person name="Banfield J.F."/>
        </authorList>
    </citation>
    <scope>NUCLEOTIDE SEQUENCE [LARGE SCALE GENOMIC DNA]</scope>
</reference>
<protein>
    <submittedName>
        <fullName evidence="2">Uncharacterized protein</fullName>
    </submittedName>
</protein>